<evidence type="ECO:0000313" key="2">
    <source>
        <dbReference type="Proteomes" id="UP001497416"/>
    </source>
</evidence>
<name>A0ABP1EDJ4_9FLAO</name>
<comment type="caution">
    <text evidence="1">The sequence shown here is derived from an EMBL/GenBank/DDBJ whole genome shotgun (WGS) entry which is preliminary data.</text>
</comment>
<organism evidence="1 2">
    <name type="scientific">Tenacibaculum platacis</name>
    <dbReference type="NCBI Taxonomy" id="3137852"/>
    <lineage>
        <taxon>Bacteria</taxon>
        <taxon>Pseudomonadati</taxon>
        <taxon>Bacteroidota</taxon>
        <taxon>Flavobacteriia</taxon>
        <taxon>Flavobacteriales</taxon>
        <taxon>Flavobacteriaceae</taxon>
        <taxon>Tenacibaculum</taxon>
    </lineage>
</organism>
<accession>A0ABP1EDJ4</accession>
<evidence type="ECO:0000313" key="1">
    <source>
        <dbReference type="EMBL" id="CAL2075389.1"/>
    </source>
</evidence>
<gene>
    <name evidence="1" type="ORF">T190607A01A_10183</name>
</gene>
<sequence length="221" mass="25876">MKRITLVLAVILIISCNFQSEKESKISKEKVIENIQVLRLAGFFETYKNFSNEEIYDTIYANRKKRFTEIFESEYDPGMDLDAIQLAECDKTKMLFLDLEADVIKGNNIYVELIKTFSVLSNNVFKPENIKEKWESETGPIEVSFKLDGSIIKFQPEYQDDWLHESVFEVCNIEFKRKNIRITNCLSDDGNGYGQVVAIMRLTKKEQLVLEKEFNWKFTSE</sequence>
<protein>
    <recommendedName>
        <fullName evidence="3">Lipoprotein</fullName>
    </recommendedName>
</protein>
<keyword evidence="2" id="KW-1185">Reference proteome</keyword>
<dbReference type="RefSeq" id="WP_348709676.1">
    <property type="nucleotide sequence ID" value="NZ_CAXIXY010000003.1"/>
</dbReference>
<dbReference type="PROSITE" id="PS51257">
    <property type="entry name" value="PROKAR_LIPOPROTEIN"/>
    <property type="match status" value="1"/>
</dbReference>
<evidence type="ECO:0008006" key="3">
    <source>
        <dbReference type="Google" id="ProtNLM"/>
    </source>
</evidence>
<reference evidence="1 2" key="1">
    <citation type="submission" date="2024-05" db="EMBL/GenBank/DDBJ databases">
        <authorList>
            <person name="Duchaud E."/>
        </authorList>
    </citation>
    <scope>NUCLEOTIDE SEQUENCE [LARGE SCALE GENOMIC DNA]</scope>
    <source>
        <strain evidence="1">Ena-SAMPLE-TAB-13-05-2024-13:56:06:370-140302</strain>
    </source>
</reference>
<dbReference type="Proteomes" id="UP001497416">
    <property type="component" value="Unassembled WGS sequence"/>
</dbReference>
<proteinExistence type="predicted"/>
<dbReference type="EMBL" id="CAXIXY010000003">
    <property type="protein sequence ID" value="CAL2075389.1"/>
    <property type="molecule type" value="Genomic_DNA"/>
</dbReference>